<dbReference type="GO" id="GO:0005604">
    <property type="term" value="C:basement membrane"/>
    <property type="evidence" value="ECO:0007669"/>
    <property type="project" value="UniProtKB-ARBA"/>
</dbReference>
<dbReference type="CDD" id="cd00110">
    <property type="entry name" value="LamG"/>
    <property type="match status" value="1"/>
</dbReference>
<dbReference type="SUPFAM" id="SSF57196">
    <property type="entry name" value="EGF/Laminin"/>
    <property type="match status" value="1"/>
</dbReference>
<dbReference type="Gene3D" id="2.60.120.200">
    <property type="match status" value="1"/>
</dbReference>
<dbReference type="EMBL" id="JAUCMX010000026">
    <property type="protein sequence ID" value="KAK3509659.1"/>
    <property type="molecule type" value="Genomic_DNA"/>
</dbReference>
<keyword evidence="7" id="KW-1185">Reference proteome</keyword>
<sequence>MHSSIHIIKFADDTTVMGLISKNDESAYKEEVQQLTAWCKANNLSLNIDKTKEMVVDFRRAQSGHSPLFINGSSVEIVKSTKFLGVHLVENFNWSLNTSSISKKAKHHIYFLQRLRKAYLPSPILTVFYRGTIENILSSCITAWFGNCTVSDRKTLQQIVKTAEKIIGVCLPSITDMYTTHCIRKANSIIFQGLLAVFYNLGDGDFNLTMLSHRLDNGEWHEVHLERHDNEMTLRVDGGSGRREVTGAPGRSREIIIDPSLVMLGNSFPTGHNKSFQGCMRDLRLNGRSMPLDAQPKDGVLVLSTVGVTVGCSSDSCRRNQCSPPFTCVDLWRIHECRCPPGHMVKANATGKFCVYTMCASRPCHRGTCVAQSPSKFTCECPEGYRGRHCEVTLAIYHDDVGLSFRSLFAICICFMALLGCCVDQLVCCGDPEQGAAESNFIDYVTSQQILYVHDRLNEFGSVNYKRP</sequence>
<dbReference type="InterPro" id="IPR013320">
    <property type="entry name" value="ConA-like_dom_sf"/>
</dbReference>
<proteinExistence type="predicted"/>
<dbReference type="CDD" id="cd00054">
    <property type="entry name" value="EGF_CA"/>
    <property type="match status" value="1"/>
</dbReference>
<dbReference type="GO" id="GO:0005509">
    <property type="term" value="F:calcium ion binding"/>
    <property type="evidence" value="ECO:0007669"/>
    <property type="project" value="InterPro"/>
</dbReference>
<feature type="domain" description="Laminin G" evidence="3">
    <location>
        <begin position="126"/>
        <end position="312"/>
    </location>
</feature>
<dbReference type="SUPFAM" id="SSF49899">
    <property type="entry name" value="Concanavalin A-like lectins/glucanases"/>
    <property type="match status" value="1"/>
</dbReference>
<dbReference type="SMART" id="SM00282">
    <property type="entry name" value="LamG"/>
    <property type="match status" value="1"/>
</dbReference>
<dbReference type="InterPro" id="IPR001881">
    <property type="entry name" value="EGF-like_Ca-bd_dom"/>
</dbReference>
<feature type="disulfide bond" evidence="2">
    <location>
        <begin position="381"/>
        <end position="390"/>
    </location>
</feature>
<dbReference type="GO" id="GO:0016020">
    <property type="term" value="C:membrane"/>
    <property type="evidence" value="ECO:0007669"/>
    <property type="project" value="UniProtKB-SubCell"/>
</dbReference>
<dbReference type="InterPro" id="IPR015095">
    <property type="entry name" value="AlkB_hom8_N"/>
</dbReference>
<comment type="caution">
    <text evidence="2">Lacks conserved residue(s) required for the propagation of feature annotation.</text>
</comment>
<dbReference type="InterPro" id="IPR000742">
    <property type="entry name" value="EGF"/>
</dbReference>
<reference evidence="6" key="1">
    <citation type="submission" date="2023-06" db="EMBL/GenBank/DDBJ databases">
        <title>Male Hemibagrus guttatus genome.</title>
        <authorList>
            <person name="Bian C."/>
        </authorList>
    </citation>
    <scope>NUCLEOTIDE SEQUENCE</scope>
    <source>
        <strain evidence="6">Male_cb2023</strain>
        <tissue evidence="6">Muscle</tissue>
    </source>
</reference>
<organism evidence="6 7">
    <name type="scientific">Hemibagrus guttatus</name>
    <dbReference type="NCBI Taxonomy" id="175788"/>
    <lineage>
        <taxon>Eukaryota</taxon>
        <taxon>Metazoa</taxon>
        <taxon>Chordata</taxon>
        <taxon>Craniata</taxon>
        <taxon>Vertebrata</taxon>
        <taxon>Euteleostomi</taxon>
        <taxon>Actinopterygii</taxon>
        <taxon>Neopterygii</taxon>
        <taxon>Teleostei</taxon>
        <taxon>Ostariophysi</taxon>
        <taxon>Siluriformes</taxon>
        <taxon>Bagridae</taxon>
        <taxon>Hemibagrus</taxon>
    </lineage>
</organism>
<feature type="domain" description="Reverse transcriptase" evidence="5">
    <location>
        <begin position="1"/>
        <end position="88"/>
    </location>
</feature>
<gene>
    <name evidence="6" type="ORF">QTP70_008405</name>
</gene>
<feature type="domain" description="EGF-like" evidence="4">
    <location>
        <begin position="355"/>
        <end position="391"/>
    </location>
</feature>
<dbReference type="Pfam" id="PF09004">
    <property type="entry name" value="ALKBH8_N"/>
    <property type="match status" value="1"/>
</dbReference>
<dbReference type="PROSITE" id="PS50026">
    <property type="entry name" value="EGF_3"/>
    <property type="match status" value="1"/>
</dbReference>
<comment type="caution">
    <text evidence="6">The sequence shown here is derived from an EMBL/GenBank/DDBJ whole genome shotgun (WGS) entry which is preliminary data.</text>
</comment>
<keyword evidence="1 2" id="KW-1015">Disulfide bond</keyword>
<name>A0AAE0PX68_9TELE</name>
<dbReference type="InterPro" id="IPR050372">
    <property type="entry name" value="Neurexin-related_CASP"/>
</dbReference>
<evidence type="ECO:0000256" key="1">
    <source>
        <dbReference type="ARBA" id="ARBA00023157"/>
    </source>
</evidence>
<evidence type="ECO:0000256" key="2">
    <source>
        <dbReference type="PROSITE-ProRule" id="PRU00076"/>
    </source>
</evidence>
<protein>
    <submittedName>
        <fullName evidence="6">Uncharacterized protein</fullName>
    </submittedName>
</protein>
<dbReference type="PROSITE" id="PS00022">
    <property type="entry name" value="EGF_1"/>
    <property type="match status" value="1"/>
</dbReference>
<dbReference type="GO" id="GO:0008168">
    <property type="term" value="F:methyltransferase activity"/>
    <property type="evidence" value="ECO:0007669"/>
    <property type="project" value="InterPro"/>
</dbReference>
<dbReference type="Pfam" id="PF00008">
    <property type="entry name" value="EGF"/>
    <property type="match status" value="1"/>
</dbReference>
<dbReference type="PROSITE" id="PS50025">
    <property type="entry name" value="LAM_G_DOMAIN"/>
    <property type="match status" value="1"/>
</dbReference>
<dbReference type="PANTHER" id="PTHR15036">
    <property type="entry name" value="PIKACHURIN-LIKE PROTEIN"/>
    <property type="match status" value="1"/>
</dbReference>
<dbReference type="FunFam" id="2.10.25.10:FF:000765">
    <property type="entry name" value="neural-cadherin-like isoform X2"/>
    <property type="match status" value="1"/>
</dbReference>
<dbReference type="AlphaFoldDB" id="A0AAE0PX68"/>
<evidence type="ECO:0000259" key="3">
    <source>
        <dbReference type="PROSITE" id="PS50025"/>
    </source>
</evidence>
<dbReference type="SMART" id="SM00179">
    <property type="entry name" value="EGF_CA"/>
    <property type="match status" value="2"/>
</dbReference>
<dbReference type="Pfam" id="PF02210">
    <property type="entry name" value="Laminin_G_2"/>
    <property type="match status" value="1"/>
</dbReference>
<dbReference type="PROSITE" id="PS01186">
    <property type="entry name" value="EGF_2"/>
    <property type="match status" value="1"/>
</dbReference>
<keyword evidence="2" id="KW-0245">EGF-like domain</keyword>
<evidence type="ECO:0000259" key="4">
    <source>
        <dbReference type="PROSITE" id="PS50026"/>
    </source>
</evidence>
<dbReference type="InterPro" id="IPR000477">
    <property type="entry name" value="RT_dom"/>
</dbReference>
<dbReference type="Gene3D" id="2.10.25.10">
    <property type="entry name" value="Laminin"/>
    <property type="match status" value="1"/>
</dbReference>
<dbReference type="Proteomes" id="UP001274896">
    <property type="component" value="Unassembled WGS sequence"/>
</dbReference>
<evidence type="ECO:0000259" key="5">
    <source>
        <dbReference type="PROSITE" id="PS50878"/>
    </source>
</evidence>
<dbReference type="PANTHER" id="PTHR15036:SF85">
    <property type="entry name" value="SP2353, ISOFORM A"/>
    <property type="match status" value="1"/>
</dbReference>
<evidence type="ECO:0000313" key="7">
    <source>
        <dbReference type="Proteomes" id="UP001274896"/>
    </source>
</evidence>
<dbReference type="InterPro" id="IPR001791">
    <property type="entry name" value="Laminin_G"/>
</dbReference>
<dbReference type="PROSITE" id="PS50878">
    <property type="entry name" value="RT_POL"/>
    <property type="match status" value="1"/>
</dbReference>
<dbReference type="GO" id="GO:0016706">
    <property type="term" value="F:2-oxoglutarate-dependent dioxygenase activity"/>
    <property type="evidence" value="ECO:0007669"/>
    <property type="project" value="InterPro"/>
</dbReference>
<accession>A0AAE0PX68</accession>
<evidence type="ECO:0000313" key="6">
    <source>
        <dbReference type="EMBL" id="KAK3509659.1"/>
    </source>
</evidence>
<feature type="disulfide bond" evidence="2">
    <location>
        <begin position="359"/>
        <end position="369"/>
    </location>
</feature>
<dbReference type="SMART" id="SM00181">
    <property type="entry name" value="EGF"/>
    <property type="match status" value="2"/>
</dbReference>